<evidence type="ECO:0000313" key="2">
    <source>
        <dbReference type="EMBL" id="KAK2815671.1"/>
    </source>
</evidence>
<evidence type="ECO:0000256" key="1">
    <source>
        <dbReference type="SAM" id="MobiDB-lite"/>
    </source>
</evidence>
<name>A0AA88LFV8_CHASR</name>
<gene>
    <name evidence="2" type="ORF">Q5P01_026138</name>
</gene>
<dbReference type="Proteomes" id="UP001187415">
    <property type="component" value="Unassembled WGS sequence"/>
</dbReference>
<evidence type="ECO:0000313" key="3">
    <source>
        <dbReference type="Proteomes" id="UP001187415"/>
    </source>
</evidence>
<feature type="region of interest" description="Disordered" evidence="1">
    <location>
        <begin position="41"/>
        <end position="67"/>
    </location>
</feature>
<organism evidence="2 3">
    <name type="scientific">Channa striata</name>
    <name type="common">Snakehead murrel</name>
    <name type="synonym">Ophicephalus striatus</name>
    <dbReference type="NCBI Taxonomy" id="64152"/>
    <lineage>
        <taxon>Eukaryota</taxon>
        <taxon>Metazoa</taxon>
        <taxon>Chordata</taxon>
        <taxon>Craniata</taxon>
        <taxon>Vertebrata</taxon>
        <taxon>Euteleostomi</taxon>
        <taxon>Actinopterygii</taxon>
        <taxon>Neopterygii</taxon>
        <taxon>Teleostei</taxon>
        <taxon>Neoteleostei</taxon>
        <taxon>Acanthomorphata</taxon>
        <taxon>Anabantaria</taxon>
        <taxon>Anabantiformes</taxon>
        <taxon>Channoidei</taxon>
        <taxon>Channidae</taxon>
        <taxon>Channa</taxon>
    </lineage>
</organism>
<dbReference type="AlphaFoldDB" id="A0AA88LFV8"/>
<comment type="caution">
    <text evidence="2">The sequence shown here is derived from an EMBL/GenBank/DDBJ whole genome shotgun (WGS) entry which is preliminary data.</text>
</comment>
<proteinExistence type="predicted"/>
<sequence length="228" mass="25197">MSLTPSEINESCTCCDAHCIKKKNRQGVNPDDDSNVRFVTASQSTLPNKKPAQNSQRGTSKPVTTEGQTCCDAQLDSGRDCQDVCGTCKPKGKQIRICQIDGKCNKSSHGTTVQKNLWYFQGYSQYGLIFARGDDEKRIQGVGGYEEEVMHRRPDLKKQASALAVAHAAWFSFYRYSSDYEVPPGIYRCCCIVCSLGCLIPQHLNLLVEILPGVKQGCADSDVQTCKH</sequence>
<reference evidence="2" key="1">
    <citation type="submission" date="2023-07" db="EMBL/GenBank/DDBJ databases">
        <title>Chromosome-level Genome Assembly of Striped Snakehead (Channa striata).</title>
        <authorList>
            <person name="Liu H."/>
        </authorList>
    </citation>
    <scope>NUCLEOTIDE SEQUENCE</scope>
    <source>
        <strain evidence="2">Gz</strain>
        <tissue evidence="2">Muscle</tissue>
    </source>
</reference>
<protein>
    <submittedName>
        <fullName evidence="2">Uncharacterized protein</fullName>
    </submittedName>
</protein>
<accession>A0AA88LFV8</accession>
<dbReference type="EMBL" id="JAUPFM010000022">
    <property type="protein sequence ID" value="KAK2815671.1"/>
    <property type="molecule type" value="Genomic_DNA"/>
</dbReference>
<keyword evidence="3" id="KW-1185">Reference proteome</keyword>